<dbReference type="OrthoDB" id="9798006at2"/>
<evidence type="ECO:0000313" key="4">
    <source>
        <dbReference type="EMBL" id="TVX93723.1"/>
    </source>
</evidence>
<keyword evidence="1" id="KW-0808">Transferase</keyword>
<keyword evidence="2" id="KW-0012">Acyltransferase</keyword>
<accession>A0A559J1K0</accession>
<evidence type="ECO:0000259" key="3">
    <source>
        <dbReference type="PROSITE" id="PS51186"/>
    </source>
</evidence>
<dbReference type="Proteomes" id="UP000318102">
    <property type="component" value="Unassembled WGS sequence"/>
</dbReference>
<dbReference type="SUPFAM" id="SSF55729">
    <property type="entry name" value="Acyl-CoA N-acyltransferases (Nat)"/>
    <property type="match status" value="1"/>
</dbReference>
<dbReference type="Pfam" id="PF13420">
    <property type="entry name" value="Acetyltransf_4"/>
    <property type="match status" value="1"/>
</dbReference>
<evidence type="ECO:0000313" key="5">
    <source>
        <dbReference type="Proteomes" id="UP000318102"/>
    </source>
</evidence>
<dbReference type="AlphaFoldDB" id="A0A559J1K0"/>
<dbReference type="GO" id="GO:0016747">
    <property type="term" value="F:acyltransferase activity, transferring groups other than amino-acyl groups"/>
    <property type="evidence" value="ECO:0007669"/>
    <property type="project" value="InterPro"/>
</dbReference>
<protein>
    <submittedName>
        <fullName evidence="4">N-acetyltransferase</fullName>
    </submittedName>
</protein>
<reference evidence="4 5" key="1">
    <citation type="submission" date="2019-07" db="EMBL/GenBank/DDBJ databases">
        <authorList>
            <person name="Kim J."/>
        </authorList>
    </citation>
    <scope>NUCLEOTIDE SEQUENCE [LARGE SCALE GENOMIC DNA]</scope>
    <source>
        <strain evidence="4 5">N4</strain>
    </source>
</reference>
<gene>
    <name evidence="4" type="ORF">FPZ44_12035</name>
</gene>
<dbReference type="EMBL" id="VNJK01000001">
    <property type="protein sequence ID" value="TVX93723.1"/>
    <property type="molecule type" value="Genomic_DNA"/>
</dbReference>
<keyword evidence="5" id="KW-1185">Reference proteome</keyword>
<dbReference type="InterPro" id="IPR016181">
    <property type="entry name" value="Acyl_CoA_acyltransferase"/>
</dbReference>
<dbReference type="NCBIfam" id="NF040503">
    <property type="entry name" value="resist_ArsN1a"/>
    <property type="match status" value="1"/>
</dbReference>
<dbReference type="InterPro" id="IPR000182">
    <property type="entry name" value="GNAT_dom"/>
</dbReference>
<dbReference type="PROSITE" id="PS51186">
    <property type="entry name" value="GNAT"/>
    <property type="match status" value="1"/>
</dbReference>
<comment type="caution">
    <text evidence="4">The sequence shown here is derived from an EMBL/GenBank/DDBJ whole genome shotgun (WGS) entry which is preliminary data.</text>
</comment>
<dbReference type="PANTHER" id="PTHR43072:SF23">
    <property type="entry name" value="UPF0039 PROTEIN C11D3.02C"/>
    <property type="match status" value="1"/>
</dbReference>
<organism evidence="4 5">
    <name type="scientific">Paenibacillus agilis</name>
    <dbReference type="NCBI Taxonomy" id="3020863"/>
    <lineage>
        <taxon>Bacteria</taxon>
        <taxon>Bacillati</taxon>
        <taxon>Bacillota</taxon>
        <taxon>Bacilli</taxon>
        <taxon>Bacillales</taxon>
        <taxon>Paenibacillaceae</taxon>
        <taxon>Paenibacillus</taxon>
    </lineage>
</organism>
<dbReference type="CDD" id="cd04301">
    <property type="entry name" value="NAT_SF"/>
    <property type="match status" value="1"/>
</dbReference>
<feature type="domain" description="N-acetyltransferase" evidence="3">
    <location>
        <begin position="21"/>
        <end position="175"/>
    </location>
</feature>
<evidence type="ECO:0000256" key="1">
    <source>
        <dbReference type="ARBA" id="ARBA00022679"/>
    </source>
</evidence>
<evidence type="ECO:0000256" key="2">
    <source>
        <dbReference type="ARBA" id="ARBA00023315"/>
    </source>
</evidence>
<name>A0A559J1K0_9BACL</name>
<dbReference type="Gene3D" id="3.40.630.30">
    <property type="match status" value="1"/>
</dbReference>
<dbReference type="PANTHER" id="PTHR43072">
    <property type="entry name" value="N-ACETYLTRANSFERASE"/>
    <property type="match status" value="1"/>
</dbReference>
<proteinExistence type="predicted"/>
<sequence>MRLHHHLAADNHRRREGTLNIEIRRAKVDDASALTEIYNYNIVHERNSTFESEPKTIESRVKWIEDAGTYYPILVGVRENVIVGTAYVSPYREKRECYKGVGEFSIYIHKDYRGKGVGKQLLSVLIEECEKLHYWKLLSRIFDFNTGSRQLCRSLGFREVGVYEKHSQLDGKWLNVVIVEKLFPSNM</sequence>